<sequence>MYQGEYNDRNEEKQEELEERISYLEEETTSNYDHILELSKEEVEGD</sequence>
<dbReference type="Proteomes" id="UP001317613">
    <property type="component" value="Chromosome"/>
</dbReference>
<protein>
    <submittedName>
        <fullName evidence="1">Uncharacterized protein</fullName>
    </submittedName>
</protein>
<gene>
    <name evidence="1" type="ORF">EfsSVR2332_06010</name>
</gene>
<dbReference type="EMBL" id="AP026729">
    <property type="protein sequence ID" value="BDQ60523.1"/>
    <property type="molecule type" value="Genomic_DNA"/>
</dbReference>
<evidence type="ECO:0000313" key="2">
    <source>
        <dbReference type="Proteomes" id="UP001317613"/>
    </source>
</evidence>
<evidence type="ECO:0000313" key="1">
    <source>
        <dbReference type="EMBL" id="BDQ60523.1"/>
    </source>
</evidence>
<proteinExistence type="predicted"/>
<organism evidence="1 2">
    <name type="scientific">Enterococcus faecalis</name>
    <name type="common">Streptococcus faecalis</name>
    <dbReference type="NCBI Taxonomy" id="1351"/>
    <lineage>
        <taxon>Bacteria</taxon>
        <taxon>Bacillati</taxon>
        <taxon>Bacillota</taxon>
        <taxon>Bacilli</taxon>
        <taxon>Lactobacillales</taxon>
        <taxon>Enterococcaceae</taxon>
        <taxon>Enterococcus</taxon>
    </lineage>
</organism>
<name>A0AC59HLB3_ENTFL</name>
<reference evidence="1" key="1">
    <citation type="submission" date="2022-08" db="EMBL/GenBank/DDBJ databases">
        <title>Molecular epidemiological analysis of five strains of VanD-type vancomycin-resistant Enterococcus faecalis.</title>
        <authorList>
            <person name="Mimura K."/>
            <person name="Hashimoto Y."/>
            <person name="Tomita H."/>
        </authorList>
    </citation>
    <scope>NUCLEOTIDE SEQUENCE</scope>
    <source>
        <strain evidence="1">SVR2332</strain>
    </source>
</reference>
<accession>A0AC59HLB3</accession>